<evidence type="ECO:0000256" key="1">
    <source>
        <dbReference type="ARBA" id="ARBA00011073"/>
    </source>
</evidence>
<feature type="active site" description="Charge relay system" evidence="5">
    <location>
        <position position="612"/>
    </location>
</feature>
<evidence type="ECO:0000256" key="3">
    <source>
        <dbReference type="ARBA" id="ARBA00022801"/>
    </source>
</evidence>
<evidence type="ECO:0000256" key="5">
    <source>
        <dbReference type="PROSITE-ProRule" id="PRU01240"/>
    </source>
</evidence>
<reference evidence="7 8" key="1">
    <citation type="submission" date="2018-01" db="EMBL/GenBank/DDBJ databases">
        <authorList>
            <person name="Gaut B.S."/>
            <person name="Morton B.R."/>
            <person name="Clegg M.T."/>
            <person name="Duvall M.R."/>
        </authorList>
    </citation>
    <scope>NUCLEOTIDE SEQUENCE [LARGE SCALE GENOMIC DNA]</scope>
    <source>
        <strain evidence="7 8">HR-AV</strain>
    </source>
</reference>
<dbReference type="InterPro" id="IPR036852">
    <property type="entry name" value="Peptidase_S8/S53_dom_sf"/>
</dbReference>
<dbReference type="Pfam" id="PF00082">
    <property type="entry name" value="Peptidase_S8"/>
    <property type="match status" value="1"/>
</dbReference>
<dbReference type="Proteomes" id="UP000236893">
    <property type="component" value="Unassembled WGS sequence"/>
</dbReference>
<evidence type="ECO:0000313" key="7">
    <source>
        <dbReference type="EMBL" id="POY36269.1"/>
    </source>
</evidence>
<evidence type="ECO:0000259" key="6">
    <source>
        <dbReference type="Pfam" id="PF00082"/>
    </source>
</evidence>
<dbReference type="OrthoDB" id="1100338at2"/>
<sequence length="871" mass="97984">MPDFPHLPLKQKLDGRYQFTGKRIDKKVDPQTEINLNNRVAHGTQLTDATHSLMQDRVNFLHEREEMGLPQIFDANIIPVFLQVDPKDFDIEALKGFGIEIVSEEEDGFIIGANTDNFRLLADKISSFLNEEGRSKDQAAKLWQIVQGTQWRVDYLLSEELKEKYIAGIDDNDQFIVDISIACYLKLPVRPVRTEAESDEDYTVAKAKNDEKNQFRIDKKALRPQRLAESDEHFTQRLNRWKRALQTAELERDQIASDRQDYLTNFIVNVYGGELLSSFIDLEDSFGFRARMSGQALKDLILGYAYVFEIIESEQIEADEPINDIGNQEDIEILKPSNNSPTVCVIDSGIQEQHLLLAPAIATAYSKNYVPYEDTTSDQVTNGGHGTKVAGAILFGNDIPTAGQYQPPCFLINVRVLDKNNFLPSSIFPPELMTKIIEDYDGVRIFNMSVASHGPCKTTHMSTWAATIDKLIHDRKILFLLAAGNINSSTGRWDKPGVSEHLQAGRKYPDYLTTPSSRISNPAQSLLSLTVGSVCLAEFEDADRISFGKRDHVSSFSRSGPGMWGCIKPDVVEYGGDFLREKNGFLITQHNVTSSPIIKTGANRTGFAVGTSFAAPKVGHIIAQLAKKFPNDSTLLYKALVIQSARLPEHVFHNPQTEALRVLGYGIPDAQKALENTPYRITFVVEGNVAAQQANLYSINIPKEITRAGNDYDILIEVTLTYTATPRRTRKQLKSYFSSWLTWESSKLGENFEAFSSRVLKDLDDPDEEERIDNKSIRWSISTSPNYGYVAEFKRQDSATQKDWAILKSNVLPNELSFAVIGHKGWDKDTTKELPFALAISIEAISKETEIYEKIEVANRIEIEEVVVIPN</sequence>
<dbReference type="PANTHER" id="PTHR43806:SF11">
    <property type="entry name" value="CEREVISIN-RELATED"/>
    <property type="match status" value="1"/>
</dbReference>
<feature type="active site" description="Charge relay system" evidence="5">
    <location>
        <position position="347"/>
    </location>
</feature>
<evidence type="ECO:0000256" key="4">
    <source>
        <dbReference type="ARBA" id="ARBA00022825"/>
    </source>
</evidence>
<dbReference type="InterPro" id="IPR034074">
    <property type="entry name" value="Y4bN_pept_dom"/>
</dbReference>
<dbReference type="RefSeq" id="WP_103789187.1">
    <property type="nucleotide sequence ID" value="NZ_PQVF01000007.1"/>
</dbReference>
<dbReference type="Gene3D" id="3.40.50.200">
    <property type="entry name" value="Peptidase S8/S53 domain"/>
    <property type="match status" value="1"/>
</dbReference>
<keyword evidence="3 5" id="KW-0378">Hydrolase</keyword>
<dbReference type="InterPro" id="IPR015500">
    <property type="entry name" value="Peptidase_S8_subtilisin-rel"/>
</dbReference>
<name>A0A2S5A1T9_9SPHI</name>
<dbReference type="CDD" id="cd04847">
    <property type="entry name" value="Peptidases_S8_Subtilisin_like_2"/>
    <property type="match status" value="1"/>
</dbReference>
<proteinExistence type="inferred from homology"/>
<gene>
    <name evidence="7" type="ORF">C3K47_10970</name>
</gene>
<dbReference type="PANTHER" id="PTHR43806">
    <property type="entry name" value="PEPTIDASE S8"/>
    <property type="match status" value="1"/>
</dbReference>
<dbReference type="InterPro" id="IPR050131">
    <property type="entry name" value="Peptidase_S8_subtilisin-like"/>
</dbReference>
<evidence type="ECO:0000256" key="2">
    <source>
        <dbReference type="ARBA" id="ARBA00022670"/>
    </source>
</evidence>
<dbReference type="EMBL" id="PQVF01000007">
    <property type="protein sequence ID" value="POY36269.1"/>
    <property type="molecule type" value="Genomic_DNA"/>
</dbReference>
<keyword evidence="8" id="KW-1185">Reference proteome</keyword>
<feature type="domain" description="Peptidase S8/S53" evidence="6">
    <location>
        <begin position="340"/>
        <end position="665"/>
    </location>
</feature>
<dbReference type="SUPFAM" id="SSF52743">
    <property type="entry name" value="Subtilisin-like"/>
    <property type="match status" value="1"/>
</dbReference>
<dbReference type="GO" id="GO:0004252">
    <property type="term" value="F:serine-type endopeptidase activity"/>
    <property type="evidence" value="ECO:0007669"/>
    <property type="project" value="UniProtKB-UniRule"/>
</dbReference>
<dbReference type="GO" id="GO:0006508">
    <property type="term" value="P:proteolysis"/>
    <property type="evidence" value="ECO:0007669"/>
    <property type="project" value="UniProtKB-KW"/>
</dbReference>
<keyword evidence="4 5" id="KW-0720">Serine protease</keyword>
<dbReference type="PROSITE" id="PS51892">
    <property type="entry name" value="SUBTILASE"/>
    <property type="match status" value="1"/>
</dbReference>
<dbReference type="PRINTS" id="PR00723">
    <property type="entry name" value="SUBTILISIN"/>
</dbReference>
<keyword evidence="2 5" id="KW-0645">Protease</keyword>
<accession>A0A2S5A1T9</accession>
<dbReference type="InterPro" id="IPR000209">
    <property type="entry name" value="Peptidase_S8/S53_dom"/>
</dbReference>
<organism evidence="7 8">
    <name type="scientific">Solitalea longa</name>
    <dbReference type="NCBI Taxonomy" id="2079460"/>
    <lineage>
        <taxon>Bacteria</taxon>
        <taxon>Pseudomonadati</taxon>
        <taxon>Bacteroidota</taxon>
        <taxon>Sphingobacteriia</taxon>
        <taxon>Sphingobacteriales</taxon>
        <taxon>Sphingobacteriaceae</taxon>
        <taxon>Solitalea</taxon>
    </lineage>
</organism>
<protein>
    <submittedName>
        <fullName evidence="7">Peptidase S8</fullName>
    </submittedName>
</protein>
<comment type="similarity">
    <text evidence="1 5">Belongs to the peptidase S8 family.</text>
</comment>
<evidence type="ECO:0000313" key="8">
    <source>
        <dbReference type="Proteomes" id="UP000236893"/>
    </source>
</evidence>
<dbReference type="AlphaFoldDB" id="A0A2S5A1T9"/>
<comment type="caution">
    <text evidence="7">The sequence shown here is derived from an EMBL/GenBank/DDBJ whole genome shotgun (WGS) entry which is preliminary data.</text>
</comment>
<feature type="active site" description="Charge relay system" evidence="5">
    <location>
        <position position="385"/>
    </location>
</feature>